<dbReference type="PRINTS" id="PR00111">
    <property type="entry name" value="ABHYDROLASE"/>
</dbReference>
<dbReference type="InterPro" id="IPR000073">
    <property type="entry name" value="AB_hydrolase_1"/>
</dbReference>
<dbReference type="GO" id="GO:0016020">
    <property type="term" value="C:membrane"/>
    <property type="evidence" value="ECO:0007669"/>
    <property type="project" value="TreeGrafter"/>
</dbReference>
<comment type="caution">
    <text evidence="2">The sequence shown here is derived from an EMBL/GenBank/DDBJ whole genome shotgun (WGS) entry which is preliminary data.</text>
</comment>
<dbReference type="Pfam" id="PF00561">
    <property type="entry name" value="Abhydrolase_1"/>
    <property type="match status" value="1"/>
</dbReference>
<proteinExistence type="predicted"/>
<dbReference type="PANTHER" id="PTHR43798">
    <property type="entry name" value="MONOACYLGLYCEROL LIPASE"/>
    <property type="match status" value="1"/>
</dbReference>
<name>A0A5Q6RP65_9ACTN</name>
<dbReference type="RefSeq" id="WP_149771048.1">
    <property type="nucleotide sequence ID" value="NZ_VDFQ02000006.1"/>
</dbReference>
<evidence type="ECO:0000313" key="2">
    <source>
        <dbReference type="EMBL" id="KAA1419825.1"/>
    </source>
</evidence>
<dbReference type="OrthoDB" id="3771266at2"/>
<feature type="domain" description="AB hydrolase-1" evidence="1">
    <location>
        <begin position="22"/>
        <end position="267"/>
    </location>
</feature>
<dbReference type="PANTHER" id="PTHR43798:SF27">
    <property type="entry name" value="HYDROLASE ALPHA_BETA HYDROLASE FOLD FAMILY"/>
    <property type="match status" value="1"/>
</dbReference>
<protein>
    <submittedName>
        <fullName evidence="2">Alpha/beta hydrolase</fullName>
    </submittedName>
</protein>
<dbReference type="InterPro" id="IPR029058">
    <property type="entry name" value="AB_hydrolase_fold"/>
</dbReference>
<dbReference type="InterPro" id="IPR050266">
    <property type="entry name" value="AB_hydrolase_sf"/>
</dbReference>
<evidence type="ECO:0000313" key="3">
    <source>
        <dbReference type="Proteomes" id="UP000307768"/>
    </source>
</evidence>
<dbReference type="GO" id="GO:0016787">
    <property type="term" value="F:hydrolase activity"/>
    <property type="evidence" value="ECO:0007669"/>
    <property type="project" value="UniProtKB-KW"/>
</dbReference>
<reference evidence="2 3" key="1">
    <citation type="submission" date="2019-09" db="EMBL/GenBank/DDBJ databases">
        <title>Mumia zhuanghuii sp. nov. isolated from the intestinal contents of plateau pika (Ochotona curzoniae) in the Qinghai-Tibet plateau of China.</title>
        <authorList>
            <person name="Tian Z."/>
        </authorList>
    </citation>
    <scope>NUCLEOTIDE SEQUENCE [LARGE SCALE GENOMIC DNA]</scope>
    <source>
        <strain evidence="3">350</strain>
    </source>
</reference>
<keyword evidence="2" id="KW-0378">Hydrolase</keyword>
<sequence>MGSFTAFDGTSLAFHASGNGDPLVCVPGGPMLDSEYLGDLGGLATHRQLILLDPRGTGASAVPDDPASYRCDRQVDDVEALREHLELERLDLLGHSAGANVAVRYAERHPGRVDRLLLITPSTMALGVTVSAAQRVQTARLRQGEPWFAEAFRALEDVLAGTAGPDPRHAVEPFWHGRWDAAAQAHHAAQGQRRAAADVVDAFVADGAFAPRATRTALASFDRPVLVLAGEVDLNSPPSAMRDVAAVFPGSRLVVQPGAGHYPWLDDANAFVATVEAFLS</sequence>
<dbReference type="SUPFAM" id="SSF53474">
    <property type="entry name" value="alpha/beta-Hydrolases"/>
    <property type="match status" value="1"/>
</dbReference>
<organism evidence="2 3">
    <name type="scientific">Mumia zhuanghuii</name>
    <dbReference type="NCBI Taxonomy" id="2585211"/>
    <lineage>
        <taxon>Bacteria</taxon>
        <taxon>Bacillati</taxon>
        <taxon>Actinomycetota</taxon>
        <taxon>Actinomycetes</taxon>
        <taxon>Propionibacteriales</taxon>
        <taxon>Nocardioidaceae</taxon>
        <taxon>Mumia</taxon>
    </lineage>
</organism>
<gene>
    <name evidence="2" type="ORF">FE697_018135</name>
</gene>
<dbReference type="Proteomes" id="UP000307768">
    <property type="component" value="Unassembled WGS sequence"/>
</dbReference>
<accession>A0A5Q6RP65</accession>
<dbReference type="AlphaFoldDB" id="A0A5Q6RP65"/>
<evidence type="ECO:0000259" key="1">
    <source>
        <dbReference type="Pfam" id="PF00561"/>
    </source>
</evidence>
<dbReference type="EMBL" id="VDFQ02000006">
    <property type="protein sequence ID" value="KAA1419825.1"/>
    <property type="molecule type" value="Genomic_DNA"/>
</dbReference>
<dbReference type="Gene3D" id="3.40.50.1820">
    <property type="entry name" value="alpha/beta hydrolase"/>
    <property type="match status" value="1"/>
</dbReference>